<dbReference type="OrthoDB" id="407355at2759"/>
<dbReference type="InterPro" id="IPR023584">
    <property type="entry name" value="Ribosome_recyc_fac_dom"/>
</dbReference>
<evidence type="ECO:0000256" key="4">
    <source>
        <dbReference type="SAM" id="MobiDB-lite"/>
    </source>
</evidence>
<reference evidence="6" key="1">
    <citation type="submission" date="2015-01" db="EMBL/GenBank/DDBJ databases">
        <title>The Genome Sequence of Cryptococcus gattii CA1280.</title>
        <authorList>
            <consortium name="The Broad Institute Genomics Platform"/>
            <person name="Cuomo C."/>
            <person name="Litvintseva A."/>
            <person name="Chen Y."/>
            <person name="Heitman J."/>
            <person name="Sun S."/>
            <person name="Springer D."/>
            <person name="Dromer F."/>
            <person name="Young S."/>
            <person name="Zeng Q."/>
            <person name="Gargeya S."/>
            <person name="Abouelleil A."/>
            <person name="Alvarado L."/>
            <person name="Chapman S.B."/>
            <person name="Gainer-Dewar J."/>
            <person name="Goldberg J."/>
            <person name="Griggs A."/>
            <person name="Gujja S."/>
            <person name="Hansen M."/>
            <person name="Howarth C."/>
            <person name="Imamovic A."/>
            <person name="Larimer J."/>
            <person name="Murphy C."/>
            <person name="Naylor J."/>
            <person name="Pearson M."/>
            <person name="Priest M."/>
            <person name="Roberts A."/>
            <person name="Saif S."/>
            <person name="Shea T."/>
            <person name="Sykes S."/>
            <person name="Wortman J."/>
            <person name="Nusbaum C."/>
            <person name="Birren B."/>
        </authorList>
    </citation>
    <scope>NUCLEOTIDE SEQUENCE [LARGE SCALE GENOMIC DNA]</scope>
    <source>
        <strain evidence="6">CA1280</strain>
    </source>
</reference>
<dbReference type="Pfam" id="PF01765">
    <property type="entry name" value="RRF"/>
    <property type="match status" value="1"/>
</dbReference>
<evidence type="ECO:0000256" key="3">
    <source>
        <dbReference type="ARBA" id="ARBA00024909"/>
    </source>
</evidence>
<dbReference type="GO" id="GO:0043023">
    <property type="term" value="F:ribosomal large subunit binding"/>
    <property type="evidence" value="ECO:0007669"/>
    <property type="project" value="TreeGrafter"/>
</dbReference>
<dbReference type="GO" id="GO:0006412">
    <property type="term" value="P:translation"/>
    <property type="evidence" value="ECO:0007669"/>
    <property type="project" value="UniProtKB-KW"/>
</dbReference>
<dbReference type="GO" id="GO:0005739">
    <property type="term" value="C:mitochondrion"/>
    <property type="evidence" value="ECO:0007669"/>
    <property type="project" value="TreeGrafter"/>
</dbReference>
<dbReference type="InterPro" id="IPR002661">
    <property type="entry name" value="Ribosome_recyc_fac"/>
</dbReference>
<feature type="domain" description="Ribosome recycling factor" evidence="5">
    <location>
        <begin position="103"/>
        <end position="248"/>
    </location>
</feature>
<dbReference type="PANTHER" id="PTHR20982">
    <property type="entry name" value="RIBOSOME RECYCLING FACTOR"/>
    <property type="match status" value="1"/>
</dbReference>
<evidence type="ECO:0000259" key="5">
    <source>
        <dbReference type="Pfam" id="PF01765"/>
    </source>
</evidence>
<protein>
    <submittedName>
        <fullName evidence="6">Ribosome recycling factor</fullName>
    </submittedName>
</protein>
<organism evidence="6">
    <name type="scientific">Cryptococcus bacillisporus CA1280</name>
    <dbReference type="NCBI Taxonomy" id="1296109"/>
    <lineage>
        <taxon>Eukaryota</taxon>
        <taxon>Fungi</taxon>
        <taxon>Dikarya</taxon>
        <taxon>Basidiomycota</taxon>
        <taxon>Agaricomycotina</taxon>
        <taxon>Tremellomycetes</taxon>
        <taxon>Tremellales</taxon>
        <taxon>Cryptococcaceae</taxon>
        <taxon>Cryptococcus</taxon>
        <taxon>Cryptococcus gattii species complex</taxon>
    </lineage>
</organism>
<name>A0A0D0TJM6_CRYGA</name>
<dbReference type="Gene3D" id="1.10.132.20">
    <property type="entry name" value="Ribosome-recycling factor"/>
    <property type="match status" value="1"/>
</dbReference>
<proteinExistence type="inferred from homology"/>
<comment type="function">
    <text evidence="3">Necessary for protein synthesis in mitochondria. Functions as a ribosome recycling factor in mitochondria.</text>
</comment>
<keyword evidence="2" id="KW-0648">Protein biosynthesis</keyword>
<dbReference type="SUPFAM" id="SSF55194">
    <property type="entry name" value="Ribosome recycling factor, RRF"/>
    <property type="match status" value="1"/>
</dbReference>
<dbReference type="EMBL" id="KN847983">
    <property type="protein sequence ID" value="KIR46632.1"/>
    <property type="molecule type" value="Genomic_DNA"/>
</dbReference>
<dbReference type="Gene3D" id="3.30.1360.40">
    <property type="match status" value="1"/>
</dbReference>
<evidence type="ECO:0000313" key="6">
    <source>
        <dbReference type="EMBL" id="KIR46632.1"/>
    </source>
</evidence>
<accession>A0A0D0TJM6</accession>
<evidence type="ECO:0000256" key="1">
    <source>
        <dbReference type="ARBA" id="ARBA00005912"/>
    </source>
</evidence>
<feature type="compositionally biased region" description="Acidic residues" evidence="4">
    <location>
        <begin position="57"/>
        <end position="67"/>
    </location>
</feature>
<feature type="region of interest" description="Disordered" evidence="4">
    <location>
        <begin position="33"/>
        <end position="67"/>
    </location>
</feature>
<comment type="similarity">
    <text evidence="1">Belongs to the RRF family.</text>
</comment>
<dbReference type="PANTHER" id="PTHR20982:SF3">
    <property type="entry name" value="MITOCHONDRIAL RIBOSOME RECYCLING FACTOR PSEUDO 1"/>
    <property type="match status" value="1"/>
</dbReference>
<dbReference type="AlphaFoldDB" id="A0A0D0TJM6"/>
<gene>
    <name evidence="6" type="ORF">I312_04121</name>
</gene>
<sequence length="252" mass="27223">MRPAVLRTAIRPIPRAAARLAARSLPIRPFSSTLPTLKKNKGQNIKSAKQKLRVTEDDQAGAADDEGGGQVMVEEVVSKARAKMEKSVHWAKAVLFEGVERGRGRVSPALLDSVRVSLPDTPGTLHLNALASVTTKGNALFVEVWDTASLKQVESAIHSANLPGISPQRMAGTTLKIPIARPTVEQRAEILRQLAETVEAAKTQIRVARTDGFKALGGRKANGTDEVQKVVDEMCKELDGQLALAKKEFEKP</sequence>
<dbReference type="HOGENOM" id="CLU_092155_0_0_1"/>
<dbReference type="InterPro" id="IPR036191">
    <property type="entry name" value="RRF_sf"/>
</dbReference>
<evidence type="ECO:0000256" key="2">
    <source>
        <dbReference type="ARBA" id="ARBA00022917"/>
    </source>
</evidence>